<dbReference type="RefSeq" id="XP_004348399.1">
    <property type="nucleotide sequence ID" value="XM_004348349.2"/>
</dbReference>
<dbReference type="InterPro" id="IPR002190">
    <property type="entry name" value="MHD_dom"/>
</dbReference>
<dbReference type="EMBL" id="KE346364">
    <property type="protein sequence ID" value="KJE92548.1"/>
    <property type="molecule type" value="Genomic_DNA"/>
</dbReference>
<dbReference type="FunFam" id="1.10.10.1210:FF:000001">
    <property type="entry name" value="melanoma-associated antigen D1"/>
    <property type="match status" value="1"/>
</dbReference>
<dbReference type="STRING" id="595528.A0A0D2WPG7"/>
<dbReference type="SMART" id="SM01373">
    <property type="entry name" value="MAGE"/>
    <property type="match status" value="1"/>
</dbReference>
<name>A0A0D2WPG7_CAPO3</name>
<dbReference type="Gene3D" id="1.10.10.1210">
    <property type="entry name" value="MAGE homology domain, winged helix WH2 motif"/>
    <property type="match status" value="1"/>
</dbReference>
<feature type="domain" description="MAGE" evidence="2">
    <location>
        <begin position="238"/>
        <end position="343"/>
    </location>
</feature>
<feature type="compositionally biased region" description="Low complexity" evidence="1">
    <location>
        <begin position="1"/>
        <end position="36"/>
    </location>
</feature>
<proteinExistence type="predicted"/>
<dbReference type="AlphaFoldDB" id="A0A0D2WPG7"/>
<sequence>MPGGPSSSQRGRQAASGASSSSSSSQAARHGSSASRRNARHSDDESDEEEAPRSRHRGASQRAAAASQREPEEAADHDNEEEADGNDKARHALSKDDLRRKATDIVRYCVFAARKQYPIVRADINKTLLAGCAKADSDKAMEIAKQTLLYIFGFELVDLDARLKAMPRAALAVQPADDASTATSQSKPSATQASQSSQALPGATAAGDQARKRQAAAKKLFLWNSIRQGQDINLVSWDTEQQAKRGLLMLVLSLIYIRNEPYKESGLWISLKNVGVIKGKIHPQLGDVEKVIQTEFVRQNYLQREKSTVPIEPGAEPDYFVSWGTRAIVEFPLESLIEFMAPVLNMEVAELRKDWIHSSE</sequence>
<accession>A0A0D2WPG7</accession>
<dbReference type="OMA" id="FILMNAN"/>
<keyword evidence="4" id="KW-1185">Reference proteome</keyword>
<dbReference type="Proteomes" id="UP000008743">
    <property type="component" value="Unassembled WGS sequence"/>
</dbReference>
<dbReference type="eggNOG" id="KOG4562">
    <property type="taxonomic scope" value="Eukaryota"/>
</dbReference>
<dbReference type="Pfam" id="PF01454">
    <property type="entry name" value="MAGE"/>
    <property type="match status" value="1"/>
</dbReference>
<dbReference type="InParanoid" id="A0A0D2WPG7"/>
<reference evidence="4" key="1">
    <citation type="submission" date="2011-02" db="EMBL/GenBank/DDBJ databases">
        <title>The Genome Sequence of Capsaspora owczarzaki ATCC 30864.</title>
        <authorList>
            <person name="Russ C."/>
            <person name="Cuomo C."/>
            <person name="Burger G."/>
            <person name="Gray M.W."/>
            <person name="Holland P.W.H."/>
            <person name="King N."/>
            <person name="Lang F.B.F."/>
            <person name="Roger A.J."/>
            <person name="Ruiz-Trillo I."/>
            <person name="Young S.K."/>
            <person name="Zeng Q."/>
            <person name="Gargeya S."/>
            <person name="Alvarado L."/>
            <person name="Berlin A."/>
            <person name="Chapman S.B."/>
            <person name="Chen Z."/>
            <person name="Freedman E."/>
            <person name="Gellesch M."/>
            <person name="Goldberg J."/>
            <person name="Griggs A."/>
            <person name="Gujja S."/>
            <person name="Heilman E."/>
            <person name="Heiman D."/>
            <person name="Howarth C."/>
            <person name="Mehta T."/>
            <person name="Neiman D."/>
            <person name="Pearson M."/>
            <person name="Roberts A."/>
            <person name="Saif S."/>
            <person name="Shea T."/>
            <person name="Shenoy N."/>
            <person name="Sisk P."/>
            <person name="Stolte C."/>
            <person name="Sykes S."/>
            <person name="White J."/>
            <person name="Yandava C."/>
            <person name="Haas B."/>
            <person name="Nusbaum C."/>
            <person name="Birren B."/>
        </authorList>
    </citation>
    <scope>NUCLEOTIDE SEQUENCE</scope>
    <source>
        <strain evidence="4">ATCC 30864</strain>
    </source>
</reference>
<dbReference type="InterPro" id="IPR041899">
    <property type="entry name" value="MAGE_WH2"/>
</dbReference>
<dbReference type="PANTHER" id="PTHR11736:SF14">
    <property type="entry name" value="NSE3 HOMOLOG, SMC5-SMC6 COMPLEX COMPONENT"/>
    <property type="match status" value="1"/>
</dbReference>
<feature type="compositionally biased region" description="Basic and acidic residues" evidence="1">
    <location>
        <begin position="85"/>
        <end position="95"/>
    </location>
</feature>
<dbReference type="InterPro" id="IPR041898">
    <property type="entry name" value="MAGE_WH1"/>
</dbReference>
<dbReference type="Gene3D" id="1.10.10.1200">
    <property type="entry name" value="MAGE homology domain, winged helix WH1 motif"/>
    <property type="match status" value="1"/>
</dbReference>
<protein>
    <recommendedName>
        <fullName evidence="2">MAGE domain-containing protein</fullName>
    </recommendedName>
</protein>
<dbReference type="PANTHER" id="PTHR11736">
    <property type="entry name" value="MELANOMA-ASSOCIATED ANTIGEN MAGE ANTIGEN"/>
    <property type="match status" value="1"/>
</dbReference>
<feature type="region of interest" description="Disordered" evidence="1">
    <location>
        <begin position="175"/>
        <end position="208"/>
    </location>
</feature>
<dbReference type="InterPro" id="IPR037445">
    <property type="entry name" value="MAGE"/>
</dbReference>
<dbReference type="PROSITE" id="PS50838">
    <property type="entry name" value="MAGE"/>
    <property type="match status" value="1"/>
</dbReference>
<organism evidence="3 4">
    <name type="scientific">Capsaspora owczarzaki (strain ATCC 30864)</name>
    <dbReference type="NCBI Taxonomy" id="595528"/>
    <lineage>
        <taxon>Eukaryota</taxon>
        <taxon>Filasterea</taxon>
        <taxon>Capsaspora</taxon>
    </lineage>
</organism>
<feature type="compositionally biased region" description="Low complexity" evidence="1">
    <location>
        <begin position="179"/>
        <end position="199"/>
    </location>
</feature>
<evidence type="ECO:0000259" key="2">
    <source>
        <dbReference type="PROSITE" id="PS50838"/>
    </source>
</evidence>
<dbReference type="GO" id="GO:0005634">
    <property type="term" value="C:nucleus"/>
    <property type="evidence" value="ECO:0007669"/>
    <property type="project" value="TreeGrafter"/>
</dbReference>
<evidence type="ECO:0000313" key="3">
    <source>
        <dbReference type="EMBL" id="KJE92548.1"/>
    </source>
</evidence>
<feature type="region of interest" description="Disordered" evidence="1">
    <location>
        <begin position="1"/>
        <end position="95"/>
    </location>
</feature>
<dbReference type="OrthoDB" id="205198at2759"/>
<evidence type="ECO:0000313" key="4">
    <source>
        <dbReference type="Proteomes" id="UP000008743"/>
    </source>
</evidence>
<dbReference type="PhylomeDB" id="A0A0D2WPG7"/>
<gene>
    <name evidence="3" type="ORF">CAOG_003494</name>
</gene>
<evidence type="ECO:0000256" key="1">
    <source>
        <dbReference type="SAM" id="MobiDB-lite"/>
    </source>
</evidence>